<evidence type="ECO:0000313" key="1">
    <source>
        <dbReference type="EMBL" id="MXY33767.1"/>
    </source>
</evidence>
<protein>
    <submittedName>
        <fullName evidence="1">Uncharacterized protein</fullName>
    </submittedName>
</protein>
<gene>
    <name evidence="1" type="ORF">F4Y60_06700</name>
</gene>
<reference evidence="1" key="1">
    <citation type="submission" date="2019-09" db="EMBL/GenBank/DDBJ databases">
        <title>Characterisation of the sponge microbiome using genome-centric metagenomics.</title>
        <authorList>
            <person name="Engelberts J.P."/>
            <person name="Robbins S.J."/>
            <person name="De Goeij J.M."/>
            <person name="Aranda M."/>
            <person name="Bell S.C."/>
            <person name="Webster N.S."/>
        </authorList>
    </citation>
    <scope>NUCLEOTIDE SEQUENCE</scope>
    <source>
        <strain evidence="1">SB0664_bin_43</strain>
    </source>
</reference>
<comment type="caution">
    <text evidence="1">The sequence shown here is derived from an EMBL/GenBank/DDBJ whole genome shotgun (WGS) entry which is preliminary data.</text>
</comment>
<sequence>MGPLYWDYENGRADWCKHRLCTGASILVLVRAPVRFERKSTSRGDTCTITFLHVDPLGAAVYVPVSTGLSLSMISWTKPKPC</sequence>
<proteinExistence type="predicted"/>
<dbReference type="AlphaFoldDB" id="A0A6B0Y0Y7"/>
<name>A0A6B0Y0Y7_9RHOB</name>
<dbReference type="EMBL" id="VXRY01000269">
    <property type="protein sequence ID" value="MXY33767.1"/>
    <property type="molecule type" value="Genomic_DNA"/>
</dbReference>
<accession>A0A6B0Y0Y7</accession>
<organism evidence="1">
    <name type="scientific">Boseongicola sp. SB0664_bin_43</name>
    <dbReference type="NCBI Taxonomy" id="2604844"/>
    <lineage>
        <taxon>Bacteria</taxon>
        <taxon>Pseudomonadati</taxon>
        <taxon>Pseudomonadota</taxon>
        <taxon>Alphaproteobacteria</taxon>
        <taxon>Rhodobacterales</taxon>
        <taxon>Paracoccaceae</taxon>
        <taxon>Boseongicola</taxon>
    </lineage>
</organism>